<comment type="similarity">
    <text evidence="2">Belongs to the CRT-like transporter family.</text>
</comment>
<dbReference type="Pfam" id="PF08627">
    <property type="entry name" value="CRT-like"/>
    <property type="match status" value="1"/>
</dbReference>
<accession>A0A8W8MJQ0</accession>
<evidence type="ECO:0000256" key="7">
    <source>
        <dbReference type="SAM" id="Phobius"/>
    </source>
</evidence>
<reference evidence="8" key="1">
    <citation type="submission" date="2022-08" db="UniProtKB">
        <authorList>
            <consortium name="EnsemblMetazoa"/>
        </authorList>
    </citation>
    <scope>IDENTIFICATION</scope>
    <source>
        <strain evidence="8">05x7-T-G4-1.051#20</strain>
    </source>
</reference>
<feature type="transmembrane region" description="Helical" evidence="7">
    <location>
        <begin position="12"/>
        <end position="34"/>
    </location>
</feature>
<dbReference type="PANTHER" id="PTHR31326:SF1">
    <property type="entry name" value="PROTEIN CLT2, CHLOROPLASTIC"/>
    <property type="match status" value="1"/>
</dbReference>
<dbReference type="Proteomes" id="UP000005408">
    <property type="component" value="Unassembled WGS sequence"/>
</dbReference>
<dbReference type="EnsemblMetazoa" id="G33713.1">
    <property type="protein sequence ID" value="G33713.1:cds"/>
    <property type="gene ID" value="G33713"/>
</dbReference>
<evidence type="ECO:0000256" key="4">
    <source>
        <dbReference type="ARBA" id="ARBA00022692"/>
    </source>
</evidence>
<feature type="transmembrane region" description="Helical" evidence="7">
    <location>
        <begin position="289"/>
        <end position="310"/>
    </location>
</feature>
<keyword evidence="5 7" id="KW-1133">Transmembrane helix</keyword>
<keyword evidence="4 7" id="KW-0812">Transmembrane</keyword>
<feature type="transmembrane region" description="Helical" evidence="7">
    <location>
        <begin position="102"/>
        <end position="123"/>
    </location>
</feature>
<keyword evidence="9" id="KW-1185">Reference proteome</keyword>
<feature type="transmembrane region" description="Helical" evidence="7">
    <location>
        <begin position="73"/>
        <end position="95"/>
    </location>
</feature>
<evidence type="ECO:0000256" key="2">
    <source>
        <dbReference type="ARBA" id="ARBA00006690"/>
    </source>
</evidence>
<name>A0A8W8MJQ0_MAGGI</name>
<keyword evidence="3" id="KW-0813">Transport</keyword>
<organism evidence="8 9">
    <name type="scientific">Magallana gigas</name>
    <name type="common">Pacific oyster</name>
    <name type="synonym">Crassostrea gigas</name>
    <dbReference type="NCBI Taxonomy" id="29159"/>
    <lineage>
        <taxon>Eukaryota</taxon>
        <taxon>Metazoa</taxon>
        <taxon>Spiralia</taxon>
        <taxon>Lophotrochozoa</taxon>
        <taxon>Mollusca</taxon>
        <taxon>Bivalvia</taxon>
        <taxon>Autobranchia</taxon>
        <taxon>Pteriomorphia</taxon>
        <taxon>Ostreida</taxon>
        <taxon>Ostreoidea</taxon>
        <taxon>Ostreidae</taxon>
        <taxon>Magallana</taxon>
    </lineage>
</organism>
<sequence>MNEIGGDTFVLLLNSCVVIGVIFVLTTLFAKLFIDSSITLKLVSSLKIIFALGLFTALNGILVVFASPSDRTLGYLQGILSTTVIPYTILCRLIFLRKGISAVRTLCTCLVMAGLFITAEPQIFGINTDDDSNTANESTSARILWPLCFALGFLPIRLMNAKSFNFIMWSQFAQIICMVCLFWTYFIPGFGMAGSFSEFSDRYKKGTTCLVSTRSDCKGLVGKSWLFFGGYTSANLFQFLLIEYAEGAVFATVVQSLVGPMATIFWTFFQFNEKENVFRWHPVFNETTVFTIVGLLLMVPGVTCMLYNYFSNKEAKEIGKFLYTDPILTVNGKE</sequence>
<evidence type="ECO:0000256" key="3">
    <source>
        <dbReference type="ARBA" id="ARBA00022448"/>
    </source>
</evidence>
<evidence type="ECO:0000313" key="8">
    <source>
        <dbReference type="EnsemblMetazoa" id="G33713.1:cds"/>
    </source>
</evidence>
<evidence type="ECO:0000256" key="6">
    <source>
        <dbReference type="ARBA" id="ARBA00023136"/>
    </source>
</evidence>
<feature type="transmembrane region" description="Helical" evidence="7">
    <location>
        <begin position="249"/>
        <end position="269"/>
    </location>
</feature>
<evidence type="ECO:0000313" key="9">
    <source>
        <dbReference type="Proteomes" id="UP000005408"/>
    </source>
</evidence>
<dbReference type="GO" id="GO:0016020">
    <property type="term" value="C:membrane"/>
    <property type="evidence" value="ECO:0007669"/>
    <property type="project" value="UniProtKB-SubCell"/>
</dbReference>
<dbReference type="InterPro" id="IPR013936">
    <property type="entry name" value="CRT-like"/>
</dbReference>
<evidence type="ECO:0000256" key="1">
    <source>
        <dbReference type="ARBA" id="ARBA00004141"/>
    </source>
</evidence>
<proteinExistence type="inferred from homology"/>
<feature type="transmembrane region" description="Helical" evidence="7">
    <location>
        <begin position="172"/>
        <end position="193"/>
    </location>
</feature>
<dbReference type="AlphaFoldDB" id="A0A8W8MJQ0"/>
<keyword evidence="6 7" id="KW-0472">Membrane</keyword>
<feature type="transmembrane region" description="Helical" evidence="7">
    <location>
        <begin position="143"/>
        <end position="160"/>
    </location>
</feature>
<protein>
    <submittedName>
        <fullName evidence="8">Uncharacterized protein</fullName>
    </submittedName>
</protein>
<evidence type="ECO:0000256" key="5">
    <source>
        <dbReference type="ARBA" id="ARBA00022989"/>
    </source>
</evidence>
<feature type="transmembrane region" description="Helical" evidence="7">
    <location>
        <begin position="46"/>
        <end position="67"/>
    </location>
</feature>
<feature type="transmembrane region" description="Helical" evidence="7">
    <location>
        <begin position="224"/>
        <end position="242"/>
    </location>
</feature>
<dbReference type="PANTHER" id="PTHR31326">
    <property type="entry name" value="PROTEIN CLT2, CHLOROPLASTIC"/>
    <property type="match status" value="1"/>
</dbReference>
<comment type="subcellular location">
    <subcellularLocation>
        <location evidence="1">Membrane</location>
        <topology evidence="1">Multi-pass membrane protein</topology>
    </subcellularLocation>
</comment>